<gene>
    <name evidence="1" type="ORF">B0T45_14045</name>
</gene>
<proteinExistence type="predicted"/>
<dbReference type="AlphaFoldDB" id="A0A1W0CSC5"/>
<organism evidence="1 2">
    <name type="scientific">Chromobacterium haemolyticum</name>
    <dbReference type="NCBI Taxonomy" id="394935"/>
    <lineage>
        <taxon>Bacteria</taxon>
        <taxon>Pseudomonadati</taxon>
        <taxon>Pseudomonadota</taxon>
        <taxon>Betaproteobacteria</taxon>
        <taxon>Neisseriales</taxon>
        <taxon>Chromobacteriaceae</taxon>
        <taxon>Chromobacterium</taxon>
    </lineage>
</organism>
<comment type="caution">
    <text evidence="1">The sequence shown here is derived from an EMBL/GenBank/DDBJ whole genome shotgun (WGS) entry which is preliminary data.</text>
</comment>
<accession>A0A1W0CSC5</accession>
<dbReference type="RefSeq" id="WP_081555911.1">
    <property type="nucleotide sequence ID" value="NZ_CP109905.1"/>
</dbReference>
<evidence type="ECO:0000313" key="2">
    <source>
        <dbReference type="Proteomes" id="UP000192721"/>
    </source>
</evidence>
<reference evidence="1 2" key="1">
    <citation type="submission" date="2017-02" db="EMBL/GenBank/DDBJ databases">
        <title>Chromobacterium haemolyticum H5244.</title>
        <authorList>
            <person name="Gulvik C.A."/>
        </authorList>
    </citation>
    <scope>NUCLEOTIDE SEQUENCE [LARGE SCALE GENOMIC DNA]</scope>
    <source>
        <strain evidence="1 2">H5244</strain>
    </source>
</reference>
<evidence type="ECO:0000313" key="1">
    <source>
        <dbReference type="EMBL" id="OQS37639.1"/>
    </source>
</evidence>
<protein>
    <submittedName>
        <fullName evidence="1">Uncharacterized protein</fullName>
    </submittedName>
</protein>
<name>A0A1W0CSC5_9NEIS</name>
<sequence length="265" mass="30215">MDYQLVSPEHFSEEQSEFVAQFRQSVSQISCQTDMIVGAKDVNSRHLASSDAYARIVALKRGDDVVDRLDKEMPCEGTAQFADCYVQEDLALMRTCDPTRKVSILNVHEYGDGLKARVFSKHLLKHEATRSILGTIYYAHEIEIANFINLMPNYILEFGAGCSIEQVQGELKLLDVELTEYEQEVCFLMLLNWDFKQIADFMNKYRPKPKTRVADSIIKSKNYICEKLGLPTQRRAELCDALIAAGMHRKMPTSLFSRLIGSKQL</sequence>
<dbReference type="Proteomes" id="UP000192721">
    <property type="component" value="Unassembled WGS sequence"/>
</dbReference>
<dbReference type="EMBL" id="MUKV01000018">
    <property type="protein sequence ID" value="OQS37639.1"/>
    <property type="molecule type" value="Genomic_DNA"/>
</dbReference>